<keyword evidence="3" id="KW-0813">Transport</keyword>
<evidence type="ECO:0000256" key="5">
    <source>
        <dbReference type="ARBA" id="ARBA00022692"/>
    </source>
</evidence>
<evidence type="ECO:0000256" key="2">
    <source>
        <dbReference type="ARBA" id="ARBA00009142"/>
    </source>
</evidence>
<dbReference type="InterPro" id="IPR052017">
    <property type="entry name" value="TSUP"/>
</dbReference>
<evidence type="ECO:0000256" key="6">
    <source>
        <dbReference type="ARBA" id="ARBA00022989"/>
    </source>
</evidence>
<feature type="transmembrane region" description="Helical" evidence="8">
    <location>
        <begin position="167"/>
        <end position="186"/>
    </location>
</feature>
<evidence type="ECO:0000256" key="3">
    <source>
        <dbReference type="ARBA" id="ARBA00022448"/>
    </source>
</evidence>
<dbReference type="PANTHER" id="PTHR30269">
    <property type="entry name" value="TRANSMEMBRANE PROTEIN YFCA"/>
    <property type="match status" value="1"/>
</dbReference>
<gene>
    <name evidence="9" type="ORF">GGR43_003735</name>
</gene>
<evidence type="ECO:0000256" key="4">
    <source>
        <dbReference type="ARBA" id="ARBA00022475"/>
    </source>
</evidence>
<feature type="transmembrane region" description="Helical" evidence="8">
    <location>
        <begin position="198"/>
        <end position="220"/>
    </location>
</feature>
<organism evidence="9 10">
    <name type="scientific">Sphingobium jiangsuense</name>
    <dbReference type="NCBI Taxonomy" id="870476"/>
    <lineage>
        <taxon>Bacteria</taxon>
        <taxon>Pseudomonadati</taxon>
        <taxon>Pseudomonadota</taxon>
        <taxon>Alphaproteobacteria</taxon>
        <taxon>Sphingomonadales</taxon>
        <taxon>Sphingomonadaceae</taxon>
        <taxon>Sphingobium</taxon>
    </lineage>
</organism>
<evidence type="ECO:0000256" key="1">
    <source>
        <dbReference type="ARBA" id="ARBA00004651"/>
    </source>
</evidence>
<evidence type="ECO:0000256" key="7">
    <source>
        <dbReference type="ARBA" id="ARBA00023136"/>
    </source>
</evidence>
<comment type="similarity">
    <text evidence="2 8">Belongs to the 4-toluene sulfonate uptake permease (TSUP) (TC 2.A.102) family.</text>
</comment>
<sequence length="271" mass="27714">MPAPIDGRPAAMELTAEILLFLAGAGFIAGIIDAMAGGGGMITLPALLASGFPPLAAVGTNKLQSTIGTGGAAYAFARGGHMDMRRYWPPVAAAFAGSALGAIAVQRVSPAFLAALIPILLVAISLYFLLSPPASEADRHSRLGIFGLSLLIGAVGFYDGFFGPGTGTFYTTIFLTLGGLGLLRATAQTKAANFASNVSGLAVMIGGGHVVWIAGLVMAAANFIGAQIGSHLAMRFGGRLIRPLLILMSLALTAKMVMDPKNPIHLYLFGA</sequence>
<feature type="transmembrane region" description="Helical" evidence="8">
    <location>
        <begin position="18"/>
        <end position="36"/>
    </location>
</feature>
<evidence type="ECO:0000313" key="10">
    <source>
        <dbReference type="Proteomes" id="UP000571950"/>
    </source>
</evidence>
<keyword evidence="5 8" id="KW-0812">Transmembrane</keyword>
<reference evidence="9 10" key="1">
    <citation type="submission" date="2020-08" db="EMBL/GenBank/DDBJ databases">
        <title>Genomic Encyclopedia of Type Strains, Phase IV (KMG-IV): sequencing the most valuable type-strain genomes for metagenomic binning, comparative biology and taxonomic classification.</title>
        <authorList>
            <person name="Goeker M."/>
        </authorList>
    </citation>
    <scope>NUCLEOTIDE SEQUENCE [LARGE SCALE GENOMIC DNA]</scope>
    <source>
        <strain evidence="9 10">DSM 26189</strain>
    </source>
</reference>
<comment type="subcellular location">
    <subcellularLocation>
        <location evidence="1 8">Cell membrane</location>
        <topology evidence="1 8">Multi-pass membrane protein</topology>
    </subcellularLocation>
</comment>
<dbReference type="AlphaFoldDB" id="A0A7W6BN62"/>
<name>A0A7W6BN62_9SPHN</name>
<feature type="transmembrane region" description="Helical" evidence="8">
    <location>
        <begin position="87"/>
        <end position="105"/>
    </location>
</feature>
<keyword evidence="4 8" id="KW-1003">Cell membrane</keyword>
<dbReference type="InterPro" id="IPR002781">
    <property type="entry name" value="TM_pro_TauE-like"/>
</dbReference>
<feature type="transmembrane region" description="Helical" evidence="8">
    <location>
        <begin position="111"/>
        <end position="130"/>
    </location>
</feature>
<keyword evidence="6 8" id="KW-1133">Transmembrane helix</keyword>
<dbReference type="Pfam" id="PF01925">
    <property type="entry name" value="TauE"/>
    <property type="match status" value="1"/>
</dbReference>
<dbReference type="Proteomes" id="UP000571950">
    <property type="component" value="Unassembled WGS sequence"/>
</dbReference>
<dbReference type="EMBL" id="JACIDT010000017">
    <property type="protein sequence ID" value="MBB3927996.1"/>
    <property type="molecule type" value="Genomic_DNA"/>
</dbReference>
<keyword evidence="10" id="KW-1185">Reference proteome</keyword>
<evidence type="ECO:0000313" key="9">
    <source>
        <dbReference type="EMBL" id="MBB3927996.1"/>
    </source>
</evidence>
<dbReference type="GO" id="GO:0005886">
    <property type="term" value="C:plasma membrane"/>
    <property type="evidence" value="ECO:0007669"/>
    <property type="project" value="UniProtKB-SubCell"/>
</dbReference>
<feature type="transmembrane region" description="Helical" evidence="8">
    <location>
        <begin position="142"/>
        <end position="161"/>
    </location>
</feature>
<feature type="transmembrane region" description="Helical" evidence="8">
    <location>
        <begin position="240"/>
        <end position="258"/>
    </location>
</feature>
<dbReference type="PANTHER" id="PTHR30269:SF0">
    <property type="entry name" value="MEMBRANE TRANSPORTER PROTEIN YFCA-RELATED"/>
    <property type="match status" value="1"/>
</dbReference>
<proteinExistence type="inferred from homology"/>
<keyword evidence="7 8" id="KW-0472">Membrane</keyword>
<accession>A0A7W6BN62</accession>
<comment type="caution">
    <text evidence="9">The sequence shown here is derived from an EMBL/GenBank/DDBJ whole genome shotgun (WGS) entry which is preliminary data.</text>
</comment>
<protein>
    <recommendedName>
        <fullName evidence="8">Probable membrane transporter protein</fullName>
    </recommendedName>
</protein>
<evidence type="ECO:0000256" key="8">
    <source>
        <dbReference type="RuleBase" id="RU363041"/>
    </source>
</evidence>